<dbReference type="InterPro" id="IPR046657">
    <property type="entry name" value="DUF6766"/>
</dbReference>
<keyword evidence="1" id="KW-1133">Transmembrane helix</keyword>
<organism evidence="2 3">
    <name type="scientific">Hymenobacter koreensis</name>
    <dbReference type="NCBI Taxonomy" id="1084523"/>
    <lineage>
        <taxon>Bacteria</taxon>
        <taxon>Pseudomonadati</taxon>
        <taxon>Bacteroidota</taxon>
        <taxon>Cytophagia</taxon>
        <taxon>Cytophagales</taxon>
        <taxon>Hymenobacteraceae</taxon>
        <taxon>Hymenobacter</taxon>
    </lineage>
</organism>
<evidence type="ECO:0008006" key="4">
    <source>
        <dbReference type="Google" id="ProtNLM"/>
    </source>
</evidence>
<gene>
    <name evidence="2" type="ORF">GCM10023186_14830</name>
</gene>
<evidence type="ECO:0000313" key="3">
    <source>
        <dbReference type="Proteomes" id="UP001500454"/>
    </source>
</evidence>
<keyword evidence="3" id="KW-1185">Reference proteome</keyword>
<dbReference type="Proteomes" id="UP001500454">
    <property type="component" value="Unassembled WGS sequence"/>
</dbReference>
<proteinExistence type="predicted"/>
<name>A0ABP8IXB2_9BACT</name>
<sequence length="227" mass="25797">MPHQTPASPWRRFLYENGLSLTVTLLVLLSLAGQTLTGWHDYNDELKQLGRAKLELPAYVTSGHWVEATFENWESEFLQMALYVILTVKLRQKGSAESKKLDEEEEVDREPNPYNDDAPWPVKQGGVVLFLYKNSLSIAFLLLFLGAFFLHAVGGTEVYNIEQQAHGEPTVDVWGYMGTARFWFESLQNWQSEFLSIVSIVVLSIWLRQHGSPESKPVDAPHSETGK</sequence>
<keyword evidence="1" id="KW-0812">Transmembrane</keyword>
<protein>
    <recommendedName>
        <fullName evidence="4">Transmembrane protein</fullName>
    </recommendedName>
</protein>
<comment type="caution">
    <text evidence="2">The sequence shown here is derived from an EMBL/GenBank/DDBJ whole genome shotgun (WGS) entry which is preliminary data.</text>
</comment>
<keyword evidence="1" id="KW-0472">Membrane</keyword>
<dbReference type="Pfam" id="PF20554">
    <property type="entry name" value="DUF6766"/>
    <property type="match status" value="1"/>
</dbReference>
<evidence type="ECO:0000256" key="1">
    <source>
        <dbReference type="SAM" id="Phobius"/>
    </source>
</evidence>
<evidence type="ECO:0000313" key="2">
    <source>
        <dbReference type="EMBL" id="GAA4378360.1"/>
    </source>
</evidence>
<feature type="transmembrane region" description="Helical" evidence="1">
    <location>
        <begin position="136"/>
        <end position="154"/>
    </location>
</feature>
<dbReference type="EMBL" id="BAABHA010000002">
    <property type="protein sequence ID" value="GAA4378360.1"/>
    <property type="molecule type" value="Genomic_DNA"/>
</dbReference>
<reference evidence="3" key="1">
    <citation type="journal article" date="2019" name="Int. J. Syst. Evol. Microbiol.">
        <title>The Global Catalogue of Microorganisms (GCM) 10K type strain sequencing project: providing services to taxonomists for standard genome sequencing and annotation.</title>
        <authorList>
            <consortium name="The Broad Institute Genomics Platform"/>
            <consortium name="The Broad Institute Genome Sequencing Center for Infectious Disease"/>
            <person name="Wu L."/>
            <person name="Ma J."/>
        </authorList>
    </citation>
    <scope>NUCLEOTIDE SEQUENCE [LARGE SCALE GENOMIC DNA]</scope>
    <source>
        <strain evidence="3">JCM 17924</strain>
    </source>
</reference>
<feature type="transmembrane region" description="Helical" evidence="1">
    <location>
        <begin position="20"/>
        <end position="39"/>
    </location>
</feature>
<dbReference type="RefSeq" id="WP_345222726.1">
    <property type="nucleotide sequence ID" value="NZ_BAABHA010000002.1"/>
</dbReference>
<accession>A0ABP8IXB2</accession>